<dbReference type="PROSITE" id="PS00018">
    <property type="entry name" value="EF_HAND_1"/>
    <property type="match status" value="2"/>
</dbReference>
<dbReference type="InterPro" id="IPR011992">
    <property type="entry name" value="EF-hand-dom_pair"/>
</dbReference>
<gene>
    <name evidence="4" type="ORF">BSL78_03681</name>
</gene>
<evidence type="ECO:0000256" key="2">
    <source>
        <dbReference type="SAM" id="MobiDB-lite"/>
    </source>
</evidence>
<name>A0A2G8LGK3_STIJA</name>
<evidence type="ECO:0000259" key="3">
    <source>
        <dbReference type="PROSITE" id="PS50222"/>
    </source>
</evidence>
<feature type="compositionally biased region" description="Basic and acidic residues" evidence="2">
    <location>
        <begin position="121"/>
        <end position="139"/>
    </location>
</feature>
<dbReference type="GO" id="GO:0061891">
    <property type="term" value="F:calcium ion sensor activity"/>
    <property type="evidence" value="ECO:0007669"/>
    <property type="project" value="TreeGrafter"/>
</dbReference>
<dbReference type="PANTHER" id="PTHR47065">
    <property type="entry name" value="EF-HAND CALCIUM-BINDING DOMAIN-CONTAINING PROTEIN 9"/>
    <property type="match status" value="1"/>
</dbReference>
<dbReference type="GO" id="GO:0097228">
    <property type="term" value="C:sperm principal piece"/>
    <property type="evidence" value="ECO:0007669"/>
    <property type="project" value="TreeGrafter"/>
</dbReference>
<dbReference type="Proteomes" id="UP000230750">
    <property type="component" value="Unassembled WGS sequence"/>
</dbReference>
<feature type="region of interest" description="Disordered" evidence="2">
    <location>
        <begin position="121"/>
        <end position="141"/>
    </location>
</feature>
<dbReference type="PROSITE" id="PS50222">
    <property type="entry name" value="EF_HAND_2"/>
    <property type="match status" value="2"/>
</dbReference>
<organism evidence="4 5">
    <name type="scientific">Stichopus japonicus</name>
    <name type="common">Sea cucumber</name>
    <dbReference type="NCBI Taxonomy" id="307972"/>
    <lineage>
        <taxon>Eukaryota</taxon>
        <taxon>Metazoa</taxon>
        <taxon>Echinodermata</taxon>
        <taxon>Eleutherozoa</taxon>
        <taxon>Echinozoa</taxon>
        <taxon>Holothuroidea</taxon>
        <taxon>Aspidochirotacea</taxon>
        <taxon>Aspidochirotida</taxon>
        <taxon>Stichopodidae</taxon>
        <taxon>Apostichopus</taxon>
    </lineage>
</organism>
<dbReference type="InterPro" id="IPR018247">
    <property type="entry name" value="EF_Hand_1_Ca_BS"/>
</dbReference>
<proteinExistence type="predicted"/>
<dbReference type="Pfam" id="PF13499">
    <property type="entry name" value="EF-hand_7"/>
    <property type="match status" value="1"/>
</dbReference>
<dbReference type="GO" id="GO:0030317">
    <property type="term" value="P:flagellated sperm motility"/>
    <property type="evidence" value="ECO:0007669"/>
    <property type="project" value="TreeGrafter"/>
</dbReference>
<evidence type="ECO:0000313" key="5">
    <source>
        <dbReference type="Proteomes" id="UP000230750"/>
    </source>
</evidence>
<evidence type="ECO:0000313" key="4">
    <source>
        <dbReference type="EMBL" id="PIK59379.1"/>
    </source>
</evidence>
<dbReference type="Gene3D" id="1.10.238.10">
    <property type="entry name" value="EF-hand"/>
    <property type="match status" value="2"/>
</dbReference>
<protein>
    <submittedName>
        <fullName evidence="4">Putative EF-hand calcium-binding domain-containing protein 9-like</fullName>
    </submittedName>
</protein>
<comment type="caution">
    <text evidence="4">The sequence shown here is derived from an EMBL/GenBank/DDBJ whole genome shotgun (WGS) entry which is preliminary data.</text>
</comment>
<dbReference type="AlphaFoldDB" id="A0A2G8LGK3"/>
<dbReference type="PANTHER" id="PTHR47065:SF1">
    <property type="entry name" value="EF-HAND CALCIUM-BINDING DOMAIN-CONTAINING PROTEIN 9"/>
    <property type="match status" value="1"/>
</dbReference>
<keyword evidence="1" id="KW-0106">Calcium</keyword>
<dbReference type="SMART" id="SM00054">
    <property type="entry name" value="EFh"/>
    <property type="match status" value="3"/>
</dbReference>
<feature type="domain" description="EF-hand" evidence="3">
    <location>
        <begin position="78"/>
        <end position="113"/>
    </location>
</feature>
<dbReference type="GO" id="GO:0005509">
    <property type="term" value="F:calcium ion binding"/>
    <property type="evidence" value="ECO:0007669"/>
    <property type="project" value="InterPro"/>
</dbReference>
<sequence length="164" mass="19475">MSTIQIYKVFDMLDVDGSGKIDFDEFYLLACILVSLKDKEEKQFIYRHSRTVFELLDEDGSQSISASEFSAFGFLFNFHGDAVHQIFKDFDISGDQELDYKEFKMFAMACIDRQNDIDRRKRDKLERSRRQREEKQGRKEVKRLKKIDSSRNWNSLRDVTCNIL</sequence>
<feature type="domain" description="EF-hand" evidence="3">
    <location>
        <begin position="1"/>
        <end position="36"/>
    </location>
</feature>
<dbReference type="GO" id="GO:0005737">
    <property type="term" value="C:cytoplasm"/>
    <property type="evidence" value="ECO:0007669"/>
    <property type="project" value="TreeGrafter"/>
</dbReference>
<evidence type="ECO:0000256" key="1">
    <source>
        <dbReference type="ARBA" id="ARBA00022837"/>
    </source>
</evidence>
<dbReference type="InterPro" id="IPR042798">
    <property type="entry name" value="EFCAB9"/>
</dbReference>
<dbReference type="EMBL" id="MRZV01000084">
    <property type="protein sequence ID" value="PIK59379.1"/>
    <property type="molecule type" value="Genomic_DNA"/>
</dbReference>
<accession>A0A2G8LGK3</accession>
<reference evidence="4 5" key="1">
    <citation type="journal article" date="2017" name="PLoS Biol.">
        <title>The sea cucumber genome provides insights into morphological evolution and visceral regeneration.</title>
        <authorList>
            <person name="Zhang X."/>
            <person name="Sun L."/>
            <person name="Yuan J."/>
            <person name="Sun Y."/>
            <person name="Gao Y."/>
            <person name="Zhang L."/>
            <person name="Li S."/>
            <person name="Dai H."/>
            <person name="Hamel J.F."/>
            <person name="Liu C."/>
            <person name="Yu Y."/>
            <person name="Liu S."/>
            <person name="Lin W."/>
            <person name="Guo K."/>
            <person name="Jin S."/>
            <person name="Xu P."/>
            <person name="Storey K.B."/>
            <person name="Huan P."/>
            <person name="Zhang T."/>
            <person name="Zhou Y."/>
            <person name="Zhang J."/>
            <person name="Lin C."/>
            <person name="Li X."/>
            <person name="Xing L."/>
            <person name="Huo D."/>
            <person name="Sun M."/>
            <person name="Wang L."/>
            <person name="Mercier A."/>
            <person name="Li F."/>
            <person name="Yang H."/>
            <person name="Xiang J."/>
        </authorList>
    </citation>
    <scope>NUCLEOTIDE SEQUENCE [LARGE SCALE GENOMIC DNA]</scope>
    <source>
        <strain evidence="4">Shaxun</strain>
        <tissue evidence="4">Muscle</tissue>
    </source>
</reference>
<dbReference type="SUPFAM" id="SSF47473">
    <property type="entry name" value="EF-hand"/>
    <property type="match status" value="1"/>
</dbReference>
<dbReference type="STRING" id="307972.A0A2G8LGK3"/>
<dbReference type="Pfam" id="PF00036">
    <property type="entry name" value="EF-hand_1"/>
    <property type="match status" value="1"/>
</dbReference>
<dbReference type="InterPro" id="IPR002048">
    <property type="entry name" value="EF_hand_dom"/>
</dbReference>
<dbReference type="OrthoDB" id="186625at2759"/>
<keyword evidence="5" id="KW-1185">Reference proteome</keyword>